<protein>
    <recommendedName>
        <fullName evidence="4">Transmembrane protein</fullName>
    </recommendedName>
</protein>
<evidence type="ECO:0008006" key="4">
    <source>
        <dbReference type="Google" id="ProtNLM"/>
    </source>
</evidence>
<accession>A0A371DM45</accession>
<dbReference type="Proteomes" id="UP000256964">
    <property type="component" value="Unassembled WGS sequence"/>
</dbReference>
<evidence type="ECO:0000256" key="1">
    <source>
        <dbReference type="SAM" id="Phobius"/>
    </source>
</evidence>
<name>A0A371DM45_9APHY</name>
<keyword evidence="3" id="KW-1185">Reference proteome</keyword>
<reference evidence="2 3" key="1">
    <citation type="journal article" date="2018" name="Biotechnol. Biofuels">
        <title>Integrative visual omics of the white-rot fungus Polyporus brumalis exposes the biotechnological potential of its oxidative enzymes for delignifying raw plant biomass.</title>
        <authorList>
            <person name="Miyauchi S."/>
            <person name="Rancon A."/>
            <person name="Drula E."/>
            <person name="Hage H."/>
            <person name="Chaduli D."/>
            <person name="Favel A."/>
            <person name="Grisel S."/>
            <person name="Henrissat B."/>
            <person name="Herpoel-Gimbert I."/>
            <person name="Ruiz-Duenas F.J."/>
            <person name="Chevret D."/>
            <person name="Hainaut M."/>
            <person name="Lin J."/>
            <person name="Wang M."/>
            <person name="Pangilinan J."/>
            <person name="Lipzen A."/>
            <person name="Lesage-Meessen L."/>
            <person name="Navarro D."/>
            <person name="Riley R."/>
            <person name="Grigoriev I.V."/>
            <person name="Zhou S."/>
            <person name="Raouche S."/>
            <person name="Rosso M.N."/>
        </authorList>
    </citation>
    <scope>NUCLEOTIDE SEQUENCE [LARGE SCALE GENOMIC DNA]</scope>
    <source>
        <strain evidence="2 3">BRFM 1820</strain>
    </source>
</reference>
<keyword evidence="1" id="KW-1133">Transmembrane helix</keyword>
<keyword evidence="1" id="KW-0812">Transmembrane</keyword>
<evidence type="ECO:0000313" key="3">
    <source>
        <dbReference type="Proteomes" id="UP000256964"/>
    </source>
</evidence>
<sequence>MRRAQYYGLAPRLNRLPQRLDYTLIPAPLDLTRPIVDEKAELPAIIVTPSSPVFESEFFIAFVAPPPSPTFSQRLSTLVPSFRSYLPSQIQLPTTPFKATFDERSSNSFSLRSRIRTIILLFVLLFIMASHVVLHRVATNHPHIEFGMALDHDIDLSSLARPAEAMDVFGARVDAQDTEDAADHSTAGWFNLRALWAPVPVTSARSFVIEEAAPEQSNDNDIISEVRLPAAA</sequence>
<gene>
    <name evidence="2" type="ORF">OH76DRAFT_1134254</name>
</gene>
<dbReference type="AlphaFoldDB" id="A0A371DM45"/>
<feature type="transmembrane region" description="Helical" evidence="1">
    <location>
        <begin position="115"/>
        <end position="134"/>
    </location>
</feature>
<dbReference type="OrthoDB" id="3259878at2759"/>
<organism evidence="2 3">
    <name type="scientific">Lentinus brumalis</name>
    <dbReference type="NCBI Taxonomy" id="2498619"/>
    <lineage>
        <taxon>Eukaryota</taxon>
        <taxon>Fungi</taxon>
        <taxon>Dikarya</taxon>
        <taxon>Basidiomycota</taxon>
        <taxon>Agaricomycotina</taxon>
        <taxon>Agaricomycetes</taxon>
        <taxon>Polyporales</taxon>
        <taxon>Polyporaceae</taxon>
        <taxon>Lentinus</taxon>
    </lineage>
</organism>
<proteinExistence type="predicted"/>
<evidence type="ECO:0000313" key="2">
    <source>
        <dbReference type="EMBL" id="RDX53576.1"/>
    </source>
</evidence>
<dbReference type="EMBL" id="KZ857386">
    <property type="protein sequence ID" value="RDX53576.1"/>
    <property type="molecule type" value="Genomic_DNA"/>
</dbReference>
<keyword evidence="1" id="KW-0472">Membrane</keyword>